<protein>
    <submittedName>
        <fullName evidence="1">Uncharacterized protein</fullName>
    </submittedName>
</protein>
<sequence>MIADSSILVTALMDIIMFSASIECSTNCSSFSLVMKNKGPVRYTIIVSEQSSATSCPLILFKSTLLTSIFKSLFFITNVMIPKSTPIKIAMVRSNMTVATIVIANSKIAFPNFLSNMYFISFHSFMRQAVTIRTPASAAIGILEINFPRKSMDKRSPADCTNETILVCPPDLSPTLVLARTADAGIPPKNGIIMFPNP</sequence>
<organism evidence="1">
    <name type="scientific">bioreactor metagenome</name>
    <dbReference type="NCBI Taxonomy" id="1076179"/>
    <lineage>
        <taxon>unclassified sequences</taxon>
        <taxon>metagenomes</taxon>
        <taxon>ecological metagenomes</taxon>
    </lineage>
</organism>
<name>A0A644YHT6_9ZZZZ</name>
<comment type="caution">
    <text evidence="1">The sequence shown here is derived from an EMBL/GenBank/DDBJ whole genome shotgun (WGS) entry which is preliminary data.</text>
</comment>
<dbReference type="AlphaFoldDB" id="A0A644YHT6"/>
<proteinExistence type="predicted"/>
<accession>A0A644YHT6</accession>
<gene>
    <name evidence="1" type="ORF">SDC9_74404</name>
</gene>
<dbReference type="EMBL" id="VSSQ01005110">
    <property type="protein sequence ID" value="MPM27889.1"/>
    <property type="molecule type" value="Genomic_DNA"/>
</dbReference>
<evidence type="ECO:0000313" key="1">
    <source>
        <dbReference type="EMBL" id="MPM27889.1"/>
    </source>
</evidence>
<reference evidence="1" key="1">
    <citation type="submission" date="2019-08" db="EMBL/GenBank/DDBJ databases">
        <authorList>
            <person name="Kucharzyk K."/>
            <person name="Murdoch R.W."/>
            <person name="Higgins S."/>
            <person name="Loffler F."/>
        </authorList>
    </citation>
    <scope>NUCLEOTIDE SEQUENCE</scope>
</reference>